<dbReference type="PANTHER" id="PTHR48109:SF4">
    <property type="entry name" value="DIHYDROOROTATE DEHYDROGENASE (QUINONE), MITOCHONDRIAL"/>
    <property type="match status" value="1"/>
</dbReference>
<name>A0A0W1AIQ4_9GAMM</name>
<dbReference type="HAMAP" id="MF_00225">
    <property type="entry name" value="DHO_dh_type2"/>
    <property type="match status" value="1"/>
</dbReference>
<evidence type="ECO:0000256" key="6">
    <source>
        <dbReference type="ARBA" id="ARBA00022643"/>
    </source>
</evidence>
<dbReference type="RefSeq" id="WP_058492714.1">
    <property type="nucleotide sequence ID" value="NZ_CBCRUR010000014.1"/>
</dbReference>
<comment type="similarity">
    <text evidence="4 11">Belongs to the dihydroorotate dehydrogenase family. Type 2 subfamily.</text>
</comment>
<protein>
    <recommendedName>
        <fullName evidence="11">Dihydroorotate dehydrogenase (quinone)</fullName>
        <ecNumber evidence="11">1.3.5.2</ecNumber>
    </recommendedName>
    <alternativeName>
        <fullName evidence="11">DHOdehase</fullName>
        <shortName evidence="11">DHOD</shortName>
        <shortName evidence="11">DHODase</shortName>
    </alternativeName>
    <alternativeName>
        <fullName evidence="11">Dihydroorotate oxidase</fullName>
    </alternativeName>
</protein>
<comment type="subunit">
    <text evidence="11">Monomer.</text>
</comment>
<dbReference type="STRING" id="45076.Lwor_0889"/>
<dbReference type="PROSITE" id="PS00912">
    <property type="entry name" value="DHODEHASE_2"/>
    <property type="match status" value="1"/>
</dbReference>
<feature type="binding site" evidence="11">
    <location>
        <position position="291"/>
    </location>
    <ligand>
        <name>FMN</name>
        <dbReference type="ChEBI" id="CHEBI:58210"/>
    </ligand>
</feature>
<evidence type="ECO:0000256" key="1">
    <source>
        <dbReference type="ARBA" id="ARBA00003125"/>
    </source>
</evidence>
<feature type="binding site" evidence="11">
    <location>
        <position position="80"/>
    </location>
    <ligand>
        <name>FMN</name>
        <dbReference type="ChEBI" id="CHEBI:58210"/>
    </ligand>
</feature>
<proteinExistence type="inferred from homology"/>
<feature type="binding site" evidence="11">
    <location>
        <position position="171"/>
    </location>
    <ligand>
        <name>substrate</name>
    </ligand>
</feature>
<dbReference type="InterPro" id="IPR050074">
    <property type="entry name" value="DHO_dehydrogenase"/>
</dbReference>
<feature type="binding site" evidence="11">
    <location>
        <position position="133"/>
    </location>
    <ligand>
        <name>FMN</name>
        <dbReference type="ChEBI" id="CHEBI:58210"/>
    </ligand>
</feature>
<dbReference type="InterPro" id="IPR012135">
    <property type="entry name" value="Dihydroorotate_DH_1_2"/>
</dbReference>
<feature type="domain" description="Dihydroorotate dehydrogenase catalytic" evidence="12">
    <location>
        <begin position="42"/>
        <end position="332"/>
    </location>
</feature>
<dbReference type="NCBIfam" id="TIGR01036">
    <property type="entry name" value="pyrD_sub2"/>
    <property type="match status" value="1"/>
</dbReference>
<comment type="pathway">
    <text evidence="3 11">Pyrimidine metabolism; UMP biosynthesis via de novo pathway; orotate from (S)-dihydroorotate (quinone route): step 1/1.</text>
</comment>
<dbReference type="NCBIfam" id="NF003646">
    <property type="entry name" value="PRK05286.1-4"/>
    <property type="match status" value="1"/>
</dbReference>
<dbReference type="OrthoDB" id="9802377at2"/>
<evidence type="ECO:0000313" key="13">
    <source>
        <dbReference type="EMBL" id="KTD81211.1"/>
    </source>
</evidence>
<comment type="function">
    <text evidence="1 11">Catalyzes the conversion of dihydroorotate to orotate with quinone as electron acceptor.</text>
</comment>
<dbReference type="CDD" id="cd04738">
    <property type="entry name" value="DHOD_2_like"/>
    <property type="match status" value="1"/>
</dbReference>
<dbReference type="PATRIC" id="fig|45076.6.peg.967"/>
<feature type="binding site" evidence="11">
    <location>
        <begin position="56"/>
        <end position="60"/>
    </location>
    <ligand>
        <name>FMN</name>
        <dbReference type="ChEBI" id="CHEBI:58210"/>
    </ligand>
</feature>
<evidence type="ECO:0000259" key="12">
    <source>
        <dbReference type="Pfam" id="PF01180"/>
    </source>
</evidence>
<evidence type="ECO:0000256" key="10">
    <source>
        <dbReference type="ARBA" id="ARBA00048639"/>
    </source>
</evidence>
<evidence type="ECO:0000256" key="11">
    <source>
        <dbReference type="HAMAP-Rule" id="MF_00225"/>
    </source>
</evidence>
<feature type="active site" description="Nucleophile" evidence="11">
    <location>
        <position position="169"/>
    </location>
</feature>
<dbReference type="Gene3D" id="3.20.20.70">
    <property type="entry name" value="Aldolase class I"/>
    <property type="match status" value="1"/>
</dbReference>
<dbReference type="InterPro" id="IPR005720">
    <property type="entry name" value="Dihydroorotate_DH_cat"/>
</dbReference>
<keyword evidence="5 11" id="KW-0285">Flavoprotein</keyword>
<evidence type="ECO:0000256" key="3">
    <source>
        <dbReference type="ARBA" id="ARBA00005161"/>
    </source>
</evidence>
<dbReference type="UniPathway" id="UPA00070">
    <property type="reaction ID" value="UER00946"/>
</dbReference>
<dbReference type="GO" id="GO:0005886">
    <property type="term" value="C:plasma membrane"/>
    <property type="evidence" value="ECO:0007669"/>
    <property type="project" value="UniProtKB-SubCell"/>
</dbReference>
<dbReference type="PANTHER" id="PTHR48109">
    <property type="entry name" value="DIHYDROOROTATE DEHYDROGENASE (QUINONE), MITOCHONDRIAL-RELATED"/>
    <property type="match status" value="1"/>
</dbReference>
<reference evidence="13 14" key="1">
    <citation type="submission" date="2015-11" db="EMBL/GenBank/DDBJ databases">
        <title>Genomic analysis of 38 Legionella species identifies large and diverse effector repertoires.</title>
        <authorList>
            <person name="Burstein D."/>
            <person name="Amaro F."/>
            <person name="Zusman T."/>
            <person name="Lifshitz Z."/>
            <person name="Cohen O."/>
            <person name="Gilbert J.A."/>
            <person name="Pupko T."/>
            <person name="Shuman H.A."/>
            <person name="Segal G."/>
        </authorList>
    </citation>
    <scope>NUCLEOTIDE SEQUENCE [LARGE SCALE GENOMIC DNA]</scope>
    <source>
        <strain evidence="13 14">ATCC 49508</strain>
    </source>
</reference>
<dbReference type="Pfam" id="PF01180">
    <property type="entry name" value="DHO_dh"/>
    <property type="match status" value="1"/>
</dbReference>
<evidence type="ECO:0000256" key="9">
    <source>
        <dbReference type="ARBA" id="ARBA00023136"/>
    </source>
</evidence>
<evidence type="ECO:0000256" key="8">
    <source>
        <dbReference type="ARBA" id="ARBA00023002"/>
    </source>
</evidence>
<accession>A0A0W1AIQ4</accession>
<keyword evidence="6 11" id="KW-0288">FMN</keyword>
<dbReference type="EC" id="1.3.5.2" evidence="11"/>
<dbReference type="InterPro" id="IPR005719">
    <property type="entry name" value="Dihydroorotate_DH_2"/>
</dbReference>
<feature type="binding site" evidence="11">
    <location>
        <position position="239"/>
    </location>
    <ligand>
        <name>FMN</name>
        <dbReference type="ChEBI" id="CHEBI:58210"/>
    </ligand>
</feature>
<organism evidence="13 14">
    <name type="scientific">Legionella worsleiensis</name>
    <dbReference type="NCBI Taxonomy" id="45076"/>
    <lineage>
        <taxon>Bacteria</taxon>
        <taxon>Pseudomonadati</taxon>
        <taxon>Pseudomonadota</taxon>
        <taxon>Gammaproteobacteria</taxon>
        <taxon>Legionellales</taxon>
        <taxon>Legionellaceae</taxon>
        <taxon>Legionella</taxon>
    </lineage>
</organism>
<dbReference type="InterPro" id="IPR001295">
    <property type="entry name" value="Dihydroorotate_DH_CS"/>
</dbReference>
<evidence type="ECO:0000256" key="2">
    <source>
        <dbReference type="ARBA" id="ARBA00004370"/>
    </source>
</evidence>
<dbReference type="NCBIfam" id="NF003645">
    <property type="entry name" value="PRK05286.1-2"/>
    <property type="match status" value="1"/>
</dbReference>
<comment type="caution">
    <text evidence="13">The sequence shown here is derived from an EMBL/GenBank/DDBJ whole genome shotgun (WGS) entry which is preliminary data.</text>
</comment>
<feature type="binding site" evidence="11">
    <location>
        <position position="166"/>
    </location>
    <ligand>
        <name>FMN</name>
        <dbReference type="ChEBI" id="CHEBI:58210"/>
    </ligand>
</feature>
<dbReference type="PROSITE" id="PS00911">
    <property type="entry name" value="DHODEHASE_1"/>
    <property type="match status" value="1"/>
</dbReference>
<dbReference type="Proteomes" id="UP000054662">
    <property type="component" value="Unassembled WGS sequence"/>
</dbReference>
<evidence type="ECO:0000313" key="14">
    <source>
        <dbReference type="Proteomes" id="UP000054662"/>
    </source>
</evidence>
<feature type="binding site" evidence="11">
    <location>
        <position position="60"/>
    </location>
    <ligand>
        <name>substrate</name>
    </ligand>
</feature>
<evidence type="ECO:0000256" key="4">
    <source>
        <dbReference type="ARBA" id="ARBA00005359"/>
    </source>
</evidence>
<dbReference type="EMBL" id="LNZC01000007">
    <property type="protein sequence ID" value="KTD81211.1"/>
    <property type="molecule type" value="Genomic_DNA"/>
</dbReference>
<feature type="binding site" evidence="11">
    <location>
        <begin position="240"/>
        <end position="241"/>
    </location>
    <ligand>
        <name>substrate</name>
    </ligand>
</feature>
<dbReference type="SUPFAM" id="SSF51395">
    <property type="entry name" value="FMN-linked oxidoreductases"/>
    <property type="match status" value="1"/>
</dbReference>
<dbReference type="GO" id="GO:0106430">
    <property type="term" value="F:dihydroorotate dehydrogenase (quinone) activity"/>
    <property type="evidence" value="ECO:0007669"/>
    <property type="project" value="UniProtKB-EC"/>
</dbReference>
<evidence type="ECO:0000256" key="7">
    <source>
        <dbReference type="ARBA" id="ARBA00022975"/>
    </source>
</evidence>
<keyword evidence="8 11" id="KW-0560">Oxidoreductase</keyword>
<comment type="cofactor">
    <cofactor evidence="11">
        <name>FMN</name>
        <dbReference type="ChEBI" id="CHEBI:58210"/>
    </cofactor>
    <text evidence="11">Binds 1 FMN per subunit.</text>
</comment>
<dbReference type="GO" id="GO:0005737">
    <property type="term" value="C:cytoplasm"/>
    <property type="evidence" value="ECO:0007669"/>
    <property type="project" value="InterPro"/>
</dbReference>
<dbReference type="AlphaFoldDB" id="A0A0W1AIQ4"/>
<comment type="catalytic activity">
    <reaction evidence="10 11">
        <text>(S)-dihydroorotate + a quinone = orotate + a quinol</text>
        <dbReference type="Rhea" id="RHEA:30187"/>
        <dbReference type="ChEBI" id="CHEBI:24646"/>
        <dbReference type="ChEBI" id="CHEBI:30839"/>
        <dbReference type="ChEBI" id="CHEBI:30864"/>
        <dbReference type="ChEBI" id="CHEBI:132124"/>
        <dbReference type="EC" id="1.3.5.2"/>
    </reaction>
</comment>
<keyword evidence="9 11" id="KW-0472">Membrane</keyword>
<feature type="binding site" evidence="11">
    <location>
        <position position="211"/>
    </location>
    <ligand>
        <name>FMN</name>
        <dbReference type="ChEBI" id="CHEBI:58210"/>
    </ligand>
</feature>
<feature type="binding site" evidence="11">
    <location>
        <position position="262"/>
    </location>
    <ligand>
        <name>FMN</name>
        <dbReference type="ChEBI" id="CHEBI:58210"/>
    </ligand>
</feature>
<dbReference type="NCBIfam" id="NF003652">
    <property type="entry name" value="PRK05286.2-5"/>
    <property type="match status" value="1"/>
</dbReference>
<comment type="subcellular location">
    <subcellularLocation>
        <location evidence="11">Cell membrane</location>
        <topology evidence="11">Peripheral membrane protein</topology>
    </subcellularLocation>
    <subcellularLocation>
        <location evidence="2">Membrane</location>
    </subcellularLocation>
</comment>
<dbReference type="GO" id="GO:0044205">
    <property type="term" value="P:'de novo' UMP biosynthetic process"/>
    <property type="evidence" value="ECO:0007669"/>
    <property type="project" value="UniProtKB-UniRule"/>
</dbReference>
<keyword evidence="11" id="KW-1003">Cell membrane</keyword>
<keyword evidence="7 11" id="KW-0665">Pyrimidine biosynthesis</keyword>
<dbReference type="GO" id="GO:0006207">
    <property type="term" value="P:'de novo' pyrimidine nucleobase biosynthetic process"/>
    <property type="evidence" value="ECO:0007669"/>
    <property type="project" value="UniProtKB-UniRule"/>
</dbReference>
<feature type="binding site" evidence="11">
    <location>
        <position position="166"/>
    </location>
    <ligand>
        <name>substrate</name>
    </ligand>
</feature>
<dbReference type="InterPro" id="IPR013785">
    <property type="entry name" value="Aldolase_TIM"/>
</dbReference>
<feature type="binding site" evidence="11">
    <location>
        <begin position="312"/>
        <end position="313"/>
    </location>
    <ligand>
        <name>FMN</name>
        <dbReference type="ChEBI" id="CHEBI:58210"/>
    </ligand>
</feature>
<feature type="binding site" evidence="11">
    <location>
        <begin position="105"/>
        <end position="109"/>
    </location>
    <ligand>
        <name>substrate</name>
    </ligand>
</feature>
<dbReference type="NCBIfam" id="NF003644">
    <property type="entry name" value="PRK05286.1-1"/>
    <property type="match status" value="1"/>
</dbReference>
<evidence type="ECO:0000256" key="5">
    <source>
        <dbReference type="ARBA" id="ARBA00022630"/>
    </source>
</evidence>
<sequence length="333" mass="36348">MYSLIRPLLFKLDAETAHHLVLSTLDNLPGWCFKTNAGKPVHAMGLVFPHPVGLAAGLDKNADHLDGLEKLGFSFIEVGTVTPRPQSGNSKPRLFRLPEAQALINRMGFNNQGVDALVTHVKKAKYNGILGINIGKNKETALQHAADDYCYCLQKVYEHASYVTVNISSPNTPDLRQLQKGDYLVQLLSLLHTEQKKLADRYQKHVPLVVKVSPDEDEETLKVMTDVFLSHGIEGIIATNTTCTREQVKNLTHGDEQGGLSGKPVEELANRCLTLLKHYVGDAITLIGAGGIDSPEAAQRKIAAGASLIQLYTGLIYQGPGLVNQVINKLSET</sequence>
<keyword evidence="14" id="KW-1185">Reference proteome</keyword>
<dbReference type="PIRSF" id="PIRSF000164">
    <property type="entry name" value="DHO_oxidase"/>
    <property type="match status" value="1"/>
</dbReference>
<gene>
    <name evidence="11" type="primary">pyrD</name>
    <name evidence="13" type="ORF">Lwor_0889</name>
</gene>